<dbReference type="InterPro" id="IPR006963">
    <property type="entry name" value="Mopterin_OxRdtase_4Fe-4S_dom"/>
</dbReference>
<dbReference type="Gene3D" id="3.40.50.740">
    <property type="match status" value="2"/>
</dbReference>
<dbReference type="GO" id="GO:0018818">
    <property type="term" value="F:acetylene hydratase activity"/>
    <property type="evidence" value="ECO:0007669"/>
    <property type="project" value="InterPro"/>
</dbReference>
<evidence type="ECO:0000313" key="7">
    <source>
        <dbReference type="Proteomes" id="UP000007089"/>
    </source>
</evidence>
<dbReference type="PROSITE" id="PS51669">
    <property type="entry name" value="4FE4S_MOW_BIS_MGD"/>
    <property type="match status" value="1"/>
</dbReference>
<accession>B8J5P2</accession>
<protein>
    <submittedName>
        <fullName evidence="6">Molybdopterin oxidoreductase</fullName>
    </submittedName>
</protein>
<dbReference type="EMBL" id="CP001359">
    <property type="protein sequence ID" value="ACL64989.1"/>
    <property type="molecule type" value="Genomic_DNA"/>
</dbReference>
<dbReference type="GO" id="GO:0016491">
    <property type="term" value="F:oxidoreductase activity"/>
    <property type="evidence" value="ECO:0007669"/>
    <property type="project" value="InterPro"/>
</dbReference>
<gene>
    <name evidence="6" type="ordered locus">A2cp1_1646</name>
</gene>
<dbReference type="Gene3D" id="2.20.25.90">
    <property type="entry name" value="ADC-like domains"/>
    <property type="match status" value="1"/>
</dbReference>
<dbReference type="CDD" id="cd02781">
    <property type="entry name" value="MopB_CT_Acetylene-hydratase"/>
    <property type="match status" value="1"/>
</dbReference>
<keyword evidence="3" id="KW-0408">Iron</keyword>
<dbReference type="SMART" id="SM00926">
    <property type="entry name" value="Molybdop_Fe4S4"/>
    <property type="match status" value="1"/>
</dbReference>
<reference evidence="6" key="1">
    <citation type="submission" date="2009-01" db="EMBL/GenBank/DDBJ databases">
        <title>Complete sequence of Anaeromyxobacter dehalogenans 2CP-1.</title>
        <authorList>
            <consortium name="US DOE Joint Genome Institute"/>
            <person name="Lucas S."/>
            <person name="Copeland A."/>
            <person name="Lapidus A."/>
            <person name="Glavina del Rio T."/>
            <person name="Dalin E."/>
            <person name="Tice H."/>
            <person name="Bruce D."/>
            <person name="Goodwin L."/>
            <person name="Pitluck S."/>
            <person name="Saunders E."/>
            <person name="Brettin T."/>
            <person name="Detter J.C."/>
            <person name="Han C."/>
            <person name="Larimer F."/>
            <person name="Land M."/>
            <person name="Hauser L."/>
            <person name="Kyrpides N."/>
            <person name="Ovchinnikova G."/>
            <person name="Beliaev A.S."/>
            <person name="Richardson P."/>
        </authorList>
    </citation>
    <scope>NUCLEOTIDE SEQUENCE</scope>
    <source>
        <strain evidence="6">2CP-1</strain>
    </source>
</reference>
<dbReference type="Proteomes" id="UP000007089">
    <property type="component" value="Chromosome"/>
</dbReference>
<name>B8J5P2_ANAD2</name>
<dbReference type="Gene3D" id="2.40.40.20">
    <property type="match status" value="1"/>
</dbReference>
<dbReference type="InterPro" id="IPR009010">
    <property type="entry name" value="Asp_de-COase-like_dom_sf"/>
</dbReference>
<dbReference type="GO" id="GO:0046872">
    <property type="term" value="F:metal ion binding"/>
    <property type="evidence" value="ECO:0007669"/>
    <property type="project" value="UniProtKB-KW"/>
</dbReference>
<keyword evidence="4" id="KW-0411">Iron-sulfur</keyword>
<comment type="similarity">
    <text evidence="1">Belongs to the prokaryotic molybdopterin-containing oxidoreductase family.</text>
</comment>
<dbReference type="SUPFAM" id="SSF53706">
    <property type="entry name" value="Formate dehydrogenase/DMSO reductase, domains 1-3"/>
    <property type="match status" value="1"/>
</dbReference>
<evidence type="ECO:0000256" key="1">
    <source>
        <dbReference type="ARBA" id="ARBA00010312"/>
    </source>
</evidence>
<dbReference type="AlphaFoldDB" id="B8J5P2"/>
<dbReference type="GO" id="GO:0043546">
    <property type="term" value="F:molybdopterin cofactor binding"/>
    <property type="evidence" value="ECO:0007669"/>
    <property type="project" value="InterPro"/>
</dbReference>
<dbReference type="PANTHER" id="PTHR43742">
    <property type="entry name" value="TRIMETHYLAMINE-N-OXIDE REDUCTASE"/>
    <property type="match status" value="1"/>
</dbReference>
<dbReference type="Pfam" id="PF00384">
    <property type="entry name" value="Molybdopterin"/>
    <property type="match status" value="1"/>
</dbReference>
<evidence type="ECO:0000259" key="5">
    <source>
        <dbReference type="PROSITE" id="PS51669"/>
    </source>
</evidence>
<dbReference type="InterPro" id="IPR006657">
    <property type="entry name" value="MoPterin_dinucl-bd_dom"/>
</dbReference>
<organism evidence="6 7">
    <name type="scientific">Anaeromyxobacter dehalogenans (strain ATCC BAA-258 / DSM 21875 / 2CP-1)</name>
    <dbReference type="NCBI Taxonomy" id="455488"/>
    <lineage>
        <taxon>Bacteria</taxon>
        <taxon>Pseudomonadati</taxon>
        <taxon>Myxococcota</taxon>
        <taxon>Myxococcia</taxon>
        <taxon>Myxococcales</taxon>
        <taxon>Cystobacterineae</taxon>
        <taxon>Anaeromyxobacteraceae</taxon>
        <taxon>Anaeromyxobacter</taxon>
    </lineage>
</organism>
<evidence type="ECO:0000256" key="4">
    <source>
        <dbReference type="ARBA" id="ARBA00023014"/>
    </source>
</evidence>
<dbReference type="RefSeq" id="WP_012632917.1">
    <property type="nucleotide sequence ID" value="NC_011891.1"/>
</dbReference>
<dbReference type="SUPFAM" id="SSF50692">
    <property type="entry name" value="ADC-like"/>
    <property type="match status" value="1"/>
</dbReference>
<keyword evidence="7" id="KW-1185">Reference proteome</keyword>
<dbReference type="InterPro" id="IPR050612">
    <property type="entry name" value="Prok_Mopterin_Oxidored"/>
</dbReference>
<dbReference type="Pfam" id="PF01568">
    <property type="entry name" value="Molydop_binding"/>
    <property type="match status" value="1"/>
</dbReference>
<evidence type="ECO:0000256" key="3">
    <source>
        <dbReference type="ARBA" id="ARBA00023004"/>
    </source>
</evidence>
<feature type="domain" description="4Fe-4S Mo/W bis-MGD-type" evidence="5">
    <location>
        <begin position="8"/>
        <end position="63"/>
    </location>
</feature>
<proteinExistence type="inferred from homology"/>
<dbReference type="InterPro" id="IPR006656">
    <property type="entry name" value="Mopterin_OxRdtase"/>
</dbReference>
<dbReference type="Pfam" id="PF04879">
    <property type="entry name" value="Molybdop_Fe4S4"/>
    <property type="match status" value="1"/>
</dbReference>
<evidence type="ECO:0000313" key="6">
    <source>
        <dbReference type="EMBL" id="ACL64989.1"/>
    </source>
</evidence>
<dbReference type="GO" id="GO:0051536">
    <property type="term" value="F:iron-sulfur cluster binding"/>
    <property type="evidence" value="ECO:0007669"/>
    <property type="project" value="UniProtKB-KW"/>
</dbReference>
<dbReference type="KEGG" id="acp:A2cp1_1646"/>
<dbReference type="Gene3D" id="3.40.228.10">
    <property type="entry name" value="Dimethylsulfoxide Reductase, domain 2"/>
    <property type="match status" value="1"/>
</dbReference>
<keyword evidence="2" id="KW-0479">Metal-binding</keyword>
<dbReference type="InterPro" id="IPR037949">
    <property type="entry name" value="MopB_CT_Acetylene-hydratase"/>
</dbReference>
<evidence type="ECO:0000256" key="2">
    <source>
        <dbReference type="ARBA" id="ARBA00022723"/>
    </source>
</evidence>
<dbReference type="HOGENOM" id="CLU_000422_13_3_7"/>
<sequence>MPAAKATSERIPIYCALCVSRCGAIATIEDGRFVRLDPDPSHPTGQALCAKGRAGPELVYHPGRLEFPLLRTRPKGDPEPGWKRIGWDEALSITASRLRQLATESGPESVAFSLVSPSTSASDDSMAWVERLTRTFGSPNLVVAMELCGWGRHFATTFTFGAPVPGRYLPDLEHAGCILFWGYNPNHARLAHATATIAAQKRGARLVVVDPRRTEPARRADAWLRVRPGTDGALALGIAGVMIERGWFDEPFVREWTNGPLLVRSDTGRLLTGADLEGGDPGSFVAWDRTSDRPVLYDPRCVRYETGAVDLALFGEHTLETPKGSVHCQTAFELAAARCRAYSPERVEAITGVPRGEVERAARLLWEARPLAYYAWSGVEMQTSSTQIARAIAQLSVLTGSFDARGGNVLFPSVPSPAVGTEVPPRPEHSAVGLGVADRPLGPARWGFATTDELYRAILERRPYAVRGLVGFGSNLLLSHGDVPRGREALRALDFYVHADLFMNPTAELADLVLPVASGFEREALKLGFEVSPEAQSLVQLRRPVAAPPGEARSDTELVFGLAVALGLGEHFWNGDVDAAYRHQLGPSGLSLEWLREHPAGARVALETRYRKFAEEAGGIPRGFDTPTRKIELYSETLLAHGHPPLPEYQEPLVGPVSRPDLAERYPLVLTCTKHTLFCETQHRALPSLRRKAMDPEVELHPAAAAERGIATGDWVRIETPDGSVRARARLNDTLQPDVVSGQHGWWQPCPEVGAPGYDPFGPDGANFNLLIGNAAIDPISGSVPHRAYLCEIRRIQEVVAAASRRA</sequence>